<dbReference type="GeneTree" id="ENSGT00940000166660"/>
<reference evidence="2" key="1">
    <citation type="submission" date="2025-08" db="UniProtKB">
        <authorList>
            <consortium name="Ensembl"/>
        </authorList>
    </citation>
    <scope>IDENTIFICATION</scope>
</reference>
<evidence type="ECO:0000313" key="2">
    <source>
        <dbReference type="Ensembl" id="ENSAPOP00000018885.1"/>
    </source>
</evidence>
<reference evidence="2" key="2">
    <citation type="submission" date="2025-09" db="UniProtKB">
        <authorList>
            <consortium name="Ensembl"/>
        </authorList>
    </citation>
    <scope>IDENTIFICATION</scope>
</reference>
<protein>
    <recommendedName>
        <fullName evidence="1">Macroglobulin domain-containing protein</fullName>
    </recommendedName>
</protein>
<dbReference type="InterPro" id="IPR041555">
    <property type="entry name" value="MG3"/>
</dbReference>
<dbReference type="Gene3D" id="2.60.40.1940">
    <property type="match status" value="1"/>
</dbReference>
<feature type="domain" description="Macroglobulin" evidence="1">
    <location>
        <begin position="151"/>
        <end position="235"/>
    </location>
</feature>
<dbReference type="AlphaFoldDB" id="A0A3Q1GNN3"/>
<dbReference type="STRING" id="80966.ENSAPOP00000018885"/>
<proteinExistence type="predicted"/>
<dbReference type="Proteomes" id="UP000257200">
    <property type="component" value="Unplaced"/>
</dbReference>
<dbReference type="Pfam" id="PF17791">
    <property type="entry name" value="MG3"/>
    <property type="match status" value="1"/>
</dbReference>
<dbReference type="Gene3D" id="2.60.40.1930">
    <property type="match status" value="2"/>
</dbReference>
<evidence type="ECO:0000313" key="3">
    <source>
        <dbReference type="Proteomes" id="UP000257200"/>
    </source>
</evidence>
<accession>A0A3Q1GNN3</accession>
<evidence type="ECO:0000259" key="1">
    <source>
        <dbReference type="Pfam" id="PF17791"/>
    </source>
</evidence>
<sequence length="330" mass="36388">TNIHPFSIYHFILTRVMGGAGVYPILCDRCLLVLQVPTVPRRTVASVQVTIQGENASLGKKTKVLVEPPAFIHVVQTDKPIYKPGQTVQFRIVSLDDPNSNRIAQWLDRALVSGILDLSHPMIPEAVQGTYMITALTDKGEEISHSFEIKEYVLPKFEVNVKLPSVITILDEEATLRVCGKYTYGKPVIGSVKAEFCRRTIRYCIPNVNKISLAVMTTDKSGCATQTVNLTAFALDKTMYADNFQVSFMLLAALVPHGATFNSHIRTVSFEDVPAAYRPGIPFEGKVISLMNDQSAVINTETVKMNGNDKHHGNTAARLVLCVTLREVGL</sequence>
<dbReference type="InterPro" id="IPR050473">
    <property type="entry name" value="A2M/Complement_sys"/>
</dbReference>
<name>A0A3Q1GNN3_9TELE</name>
<dbReference type="PANTHER" id="PTHR11412:SF160">
    <property type="entry name" value="ALPHA-2-MACROGLOBULIN-LIKE PROTEIN 1"/>
    <property type="match status" value="1"/>
</dbReference>
<dbReference type="PANTHER" id="PTHR11412">
    <property type="entry name" value="MACROGLOBULIN / COMPLEMENT"/>
    <property type="match status" value="1"/>
</dbReference>
<dbReference type="Ensembl" id="ENSAPOT00000028598.1">
    <property type="protein sequence ID" value="ENSAPOP00000018885.1"/>
    <property type="gene ID" value="ENSAPOG00000022299.1"/>
</dbReference>
<organism evidence="2 3">
    <name type="scientific">Acanthochromis polyacanthus</name>
    <name type="common">spiny chromis</name>
    <dbReference type="NCBI Taxonomy" id="80966"/>
    <lineage>
        <taxon>Eukaryota</taxon>
        <taxon>Metazoa</taxon>
        <taxon>Chordata</taxon>
        <taxon>Craniata</taxon>
        <taxon>Vertebrata</taxon>
        <taxon>Euteleostomi</taxon>
        <taxon>Actinopterygii</taxon>
        <taxon>Neopterygii</taxon>
        <taxon>Teleostei</taxon>
        <taxon>Neoteleostei</taxon>
        <taxon>Acanthomorphata</taxon>
        <taxon>Ovalentaria</taxon>
        <taxon>Pomacentridae</taxon>
        <taxon>Acanthochromis</taxon>
    </lineage>
</organism>
<keyword evidence="3" id="KW-1185">Reference proteome</keyword>
<dbReference type="InParanoid" id="A0A3Q1GNN3"/>